<sequence>MENQNYQNHTRMHPLFHYVLSLFVLGTLVTALVYFVRSLSNGENVLLACVVLLAAGSLVILFLLVRSYPLKAQDRAIRAEENLRHFVLTGKLMDSRLTTGQIVALRFASDQELPALSQRAAEESLRSKEIKQAINEWRGDYYRV</sequence>
<dbReference type="EMBL" id="JAIWJX010000002">
    <property type="protein sequence ID" value="MCK6255624.1"/>
    <property type="molecule type" value="Genomic_DNA"/>
</dbReference>
<comment type="caution">
    <text evidence="2">The sequence shown here is derived from an EMBL/GenBank/DDBJ whole genome shotgun (WGS) entry which is preliminary data.</text>
</comment>
<dbReference type="Proteomes" id="UP001139011">
    <property type="component" value="Unassembled WGS sequence"/>
</dbReference>
<keyword evidence="1" id="KW-1133">Transmembrane helix</keyword>
<dbReference type="InterPro" id="IPR045385">
    <property type="entry name" value="DUF6526"/>
</dbReference>
<reference evidence="2" key="1">
    <citation type="submission" date="2021-09" db="EMBL/GenBank/DDBJ databases">
        <title>Genome analysis of Fictibacillus sp. KIGAM418 isolated from marine sediment.</title>
        <authorList>
            <person name="Seo M.-J."/>
            <person name="Cho E.-S."/>
            <person name="Hwang C.Y."/>
        </authorList>
    </citation>
    <scope>NUCLEOTIDE SEQUENCE</scope>
    <source>
        <strain evidence="2">KIGAM418</strain>
    </source>
</reference>
<dbReference type="Pfam" id="PF20136">
    <property type="entry name" value="DUF6526"/>
    <property type="match status" value="1"/>
</dbReference>
<protein>
    <submittedName>
        <fullName evidence="2">DUF6526 family protein</fullName>
    </submittedName>
</protein>
<feature type="transmembrane region" description="Helical" evidence="1">
    <location>
        <begin position="15"/>
        <end position="39"/>
    </location>
</feature>
<feature type="transmembrane region" description="Helical" evidence="1">
    <location>
        <begin position="45"/>
        <end position="65"/>
    </location>
</feature>
<keyword evidence="1" id="KW-0472">Membrane</keyword>
<name>A0A9X2BB53_9BACL</name>
<organism evidence="2 3">
    <name type="scientific">Fictibacillus marinisediminis</name>
    <dbReference type="NCBI Taxonomy" id="2878389"/>
    <lineage>
        <taxon>Bacteria</taxon>
        <taxon>Bacillati</taxon>
        <taxon>Bacillota</taxon>
        <taxon>Bacilli</taxon>
        <taxon>Bacillales</taxon>
        <taxon>Fictibacillaceae</taxon>
        <taxon>Fictibacillus</taxon>
    </lineage>
</organism>
<dbReference type="RefSeq" id="WP_248251430.1">
    <property type="nucleotide sequence ID" value="NZ_JAIWJX010000002.1"/>
</dbReference>
<dbReference type="AlphaFoldDB" id="A0A9X2BB53"/>
<gene>
    <name evidence="2" type="ORF">LCY76_03165</name>
</gene>
<keyword evidence="3" id="KW-1185">Reference proteome</keyword>
<accession>A0A9X2BB53</accession>
<evidence type="ECO:0000313" key="2">
    <source>
        <dbReference type="EMBL" id="MCK6255624.1"/>
    </source>
</evidence>
<evidence type="ECO:0000313" key="3">
    <source>
        <dbReference type="Proteomes" id="UP001139011"/>
    </source>
</evidence>
<keyword evidence="1" id="KW-0812">Transmembrane</keyword>
<proteinExistence type="predicted"/>
<evidence type="ECO:0000256" key="1">
    <source>
        <dbReference type="SAM" id="Phobius"/>
    </source>
</evidence>